<evidence type="ECO:0000313" key="3">
    <source>
        <dbReference type="Proteomes" id="UP000594001"/>
    </source>
</evidence>
<keyword evidence="1" id="KW-1133">Transmembrane helix</keyword>
<keyword evidence="1" id="KW-0812">Transmembrane</keyword>
<reference evidence="2 3" key="1">
    <citation type="submission" date="2020-06" db="EMBL/GenBank/DDBJ databases">
        <title>The endosymbiont of the kinetoplastid Bodo saltans is a Paracaedibacter-like alpha-proteobacterium possessing a putative toxin-antitoxin system.</title>
        <authorList>
            <person name="Midha S."/>
            <person name="Rigden D.J."/>
            <person name="Siozios S."/>
            <person name="Hurst G.D.D."/>
            <person name="Jackson A.P."/>
        </authorList>
    </citation>
    <scope>NUCLEOTIDE SEQUENCE [LARGE SCALE GENOMIC DNA]</scope>
    <source>
        <strain evidence="2">Lake Konstanz</strain>
    </source>
</reference>
<evidence type="ECO:0000313" key="2">
    <source>
        <dbReference type="EMBL" id="QOL20308.1"/>
    </source>
</evidence>
<dbReference type="AlphaFoldDB" id="A0A7L9RVD5"/>
<feature type="transmembrane region" description="Helical" evidence="1">
    <location>
        <begin position="129"/>
        <end position="150"/>
    </location>
</feature>
<organism evidence="2 3">
    <name type="scientific">Candidatus Bodocaedibacter vickermanii</name>
    <dbReference type="NCBI Taxonomy" id="2741701"/>
    <lineage>
        <taxon>Bacteria</taxon>
        <taxon>Pseudomonadati</taxon>
        <taxon>Pseudomonadota</taxon>
        <taxon>Alphaproteobacteria</taxon>
        <taxon>Holosporales</taxon>
        <taxon>Candidatus Paracaedibacteraceae</taxon>
        <taxon>Candidatus Bodocaedibacter</taxon>
    </lineage>
</organism>
<dbReference type="EMBL" id="CP054719">
    <property type="protein sequence ID" value="QOL20308.1"/>
    <property type="molecule type" value="Genomic_DNA"/>
</dbReference>
<keyword evidence="1" id="KW-0472">Membrane</keyword>
<dbReference type="Proteomes" id="UP000594001">
    <property type="component" value="Chromosome"/>
</dbReference>
<proteinExistence type="predicted"/>
<protein>
    <submittedName>
        <fullName evidence="2">Rod shape-determining protein MreD</fullName>
    </submittedName>
</protein>
<feature type="transmembrane region" description="Helical" evidence="1">
    <location>
        <begin position="12"/>
        <end position="41"/>
    </location>
</feature>
<name>A0A7L9RVD5_9PROT</name>
<feature type="transmembrane region" description="Helical" evidence="1">
    <location>
        <begin position="96"/>
        <end position="117"/>
    </location>
</feature>
<dbReference type="KEGG" id="pbal:CPBP_01097"/>
<keyword evidence="3" id="KW-1185">Reference proteome</keyword>
<feature type="transmembrane region" description="Helical" evidence="1">
    <location>
        <begin position="47"/>
        <end position="65"/>
    </location>
</feature>
<evidence type="ECO:0000256" key="1">
    <source>
        <dbReference type="SAM" id="Phobius"/>
    </source>
</evidence>
<gene>
    <name evidence="2" type="ORF">CPBP_01097</name>
</gene>
<accession>A0A7L9RVD5</accession>
<sequence length="156" mass="17835">MFTNKIKLYQYVPGLTIIISVFISILSGIQSFAYAAIFYWSVFRSDFVPISLLVGLGLICDSLSGHLLGEETFVYLALMSIIHMDRRFLLHKEFNYLWQSIGSLILVIGVGKWILAIQLKLPFSLMHQLLDVTVGILWFPVWVKLMAPLYSRFATL</sequence>
<dbReference type="RefSeq" id="WP_350331859.1">
    <property type="nucleotide sequence ID" value="NZ_CP054719.1"/>
</dbReference>